<sequence length="919" mass="99063">MVVASRLAWIRPQVLQGAIVHSSADYAAMQGRFKVKLTIDTSMQVSPCLVLLLRMTMTITELEGLTLVAEVGTAMGDAVATLRVKAALTYGCSWADLNSLVDAKLVAAQPLACLAFLVFPSLLGTEMHPGSSCRPVVTWMSFSRSLSLECCAVVRVQTFLVKNSLECYLVVRIFGVCRFLGAGGLTECCLEEWFLRAQCTMECYLVVRIFLVQLALAGGVAPAVYLAVRIFMVSLALGQRSLAYYLAVRIFSVKCFLTERPFVGCYLEVRIFLEEGSQEGYMAVRILLVKFFLDEWRFVECCVAVRIFIGRGAGLADPGPGTPTRLPATSRAAQGGPRRQGRVRLGAPGEGAPPGRAAAHAGSSWSPTASSNKATVSAAAAISESTAELRSRGTTNSRDDRPKVAELYRDTCEKRRAEGEAPELRRDPGDGREYCRACWEGHYGPSTWQEVAREAQEPQGGATREESALPPPPAEASRAAAARPPPPLESSGSQLPPAEPPARPPSRLDAFAAEVEALRLRCAAEGDVKEALEMQQEEVDVLSEIFGDALRRLSREGQRPVVLRLELPVEVEGGGSAELVVLTPEGEVPAGSVRCLPAAALLCALPGRYPLPGAGAPAFVLEAGHLGDEVVRELGASLTQLAEEADGQPVLFQWASALQERLVAPRRLLIRPDGPGEPMEAALRLLAHARRVEEERREKEVHVCPFCFDETLGSRGLFLSCGHFGCLPGDHGSPARVRGQHRRAVLPGGRLPRAFRPGEPARAARRRLGGDGALGGAQPAAGPAGHGGRGVLSQVRRRGHRQPRGLHRGRGPHGPLRRVRVCLLREVSGRLAPGRAVPERGRPHGGPRGPRGRQWRRGSSGPRGAADAAARGADHEALPQVRDGHREDGGLQQDALPQLRHQVLLALREGDRRLRPLRD</sequence>
<dbReference type="Pfam" id="PF05773">
    <property type="entry name" value="RWD"/>
    <property type="match status" value="1"/>
</dbReference>
<accession>A0ABN9W9C9</accession>
<keyword evidence="2" id="KW-0812">Transmembrane</keyword>
<comment type="caution">
    <text evidence="4">The sequence shown here is derived from an EMBL/GenBank/DDBJ whole genome shotgun (WGS) entry which is preliminary data.</text>
</comment>
<feature type="region of interest" description="Disordered" evidence="1">
    <location>
        <begin position="833"/>
        <end position="896"/>
    </location>
</feature>
<dbReference type="PROSITE" id="PS50908">
    <property type="entry name" value="RWD"/>
    <property type="match status" value="1"/>
</dbReference>
<evidence type="ECO:0000259" key="3">
    <source>
        <dbReference type="PROSITE" id="PS50908"/>
    </source>
</evidence>
<proteinExistence type="predicted"/>
<keyword evidence="5" id="KW-1185">Reference proteome</keyword>
<dbReference type="InterPro" id="IPR006575">
    <property type="entry name" value="RWD_dom"/>
</dbReference>
<organism evidence="4 5">
    <name type="scientific">Prorocentrum cordatum</name>
    <dbReference type="NCBI Taxonomy" id="2364126"/>
    <lineage>
        <taxon>Eukaryota</taxon>
        <taxon>Sar</taxon>
        <taxon>Alveolata</taxon>
        <taxon>Dinophyceae</taxon>
        <taxon>Prorocentrales</taxon>
        <taxon>Prorocentraceae</taxon>
        <taxon>Prorocentrum</taxon>
    </lineage>
</organism>
<evidence type="ECO:0000313" key="5">
    <source>
        <dbReference type="Proteomes" id="UP001189429"/>
    </source>
</evidence>
<feature type="region of interest" description="Disordered" evidence="1">
    <location>
        <begin position="748"/>
        <end position="817"/>
    </location>
</feature>
<evidence type="ECO:0000256" key="1">
    <source>
        <dbReference type="SAM" id="MobiDB-lite"/>
    </source>
</evidence>
<keyword evidence="2" id="KW-1133">Transmembrane helix</keyword>
<feature type="region of interest" description="Disordered" evidence="1">
    <location>
        <begin position="319"/>
        <end position="407"/>
    </location>
</feature>
<feature type="compositionally biased region" description="Basic and acidic residues" evidence="1">
    <location>
        <begin position="387"/>
        <end position="407"/>
    </location>
</feature>
<dbReference type="Proteomes" id="UP001189429">
    <property type="component" value="Unassembled WGS sequence"/>
</dbReference>
<protein>
    <recommendedName>
        <fullName evidence="3">RWD domain-containing protein</fullName>
    </recommendedName>
</protein>
<gene>
    <name evidence="4" type="ORF">PCOR1329_LOCUS64400</name>
</gene>
<feature type="compositionally biased region" description="Low complexity" evidence="1">
    <location>
        <begin position="331"/>
        <end position="347"/>
    </location>
</feature>
<dbReference type="InterPro" id="IPR016135">
    <property type="entry name" value="UBQ-conjugating_enzyme/RWD"/>
</dbReference>
<dbReference type="EMBL" id="CAUYUJ010018208">
    <property type="protein sequence ID" value="CAK0881609.1"/>
    <property type="molecule type" value="Genomic_DNA"/>
</dbReference>
<feature type="transmembrane region" description="Helical" evidence="2">
    <location>
        <begin position="205"/>
        <end position="228"/>
    </location>
</feature>
<feature type="compositionally biased region" description="Low complexity" evidence="1">
    <location>
        <begin position="752"/>
        <end position="761"/>
    </location>
</feature>
<feature type="compositionally biased region" description="Low complexity" evidence="1">
    <location>
        <begin position="353"/>
        <end position="386"/>
    </location>
</feature>
<dbReference type="SUPFAM" id="SSF54495">
    <property type="entry name" value="UBC-like"/>
    <property type="match status" value="1"/>
</dbReference>
<name>A0ABN9W9C9_9DINO</name>
<feature type="region of interest" description="Disordered" evidence="1">
    <location>
        <begin position="451"/>
        <end position="506"/>
    </location>
</feature>
<feature type="compositionally biased region" description="Low complexity" evidence="1">
    <location>
        <begin position="857"/>
        <end position="871"/>
    </location>
</feature>
<evidence type="ECO:0000256" key="2">
    <source>
        <dbReference type="SAM" id="Phobius"/>
    </source>
</evidence>
<reference evidence="4" key="1">
    <citation type="submission" date="2023-10" db="EMBL/GenBank/DDBJ databases">
        <authorList>
            <person name="Chen Y."/>
            <person name="Shah S."/>
            <person name="Dougan E. K."/>
            <person name="Thang M."/>
            <person name="Chan C."/>
        </authorList>
    </citation>
    <scope>NUCLEOTIDE SEQUENCE [LARGE SCALE GENOMIC DNA]</scope>
</reference>
<feature type="compositionally biased region" description="Basic residues" evidence="1">
    <location>
        <begin position="795"/>
        <end position="817"/>
    </location>
</feature>
<feature type="domain" description="RWD" evidence="3">
    <location>
        <begin position="537"/>
        <end position="665"/>
    </location>
</feature>
<keyword evidence="2" id="KW-0472">Membrane</keyword>
<feature type="compositionally biased region" description="Basic and acidic residues" evidence="1">
    <location>
        <begin position="872"/>
        <end position="889"/>
    </location>
</feature>
<dbReference type="Gene3D" id="3.10.110.10">
    <property type="entry name" value="Ubiquitin Conjugating Enzyme"/>
    <property type="match status" value="1"/>
</dbReference>
<evidence type="ECO:0000313" key="4">
    <source>
        <dbReference type="EMBL" id="CAK0881609.1"/>
    </source>
</evidence>